<sequence>MVNQPATVSMTEPDRHRVEIYFQSKAITPSLNRRLSIGICTPDIYARIDDPAFCRRSARRTPR</sequence>
<dbReference type="EMBL" id="UINC01007880">
    <property type="protein sequence ID" value="SVA35514.1"/>
    <property type="molecule type" value="Genomic_DNA"/>
</dbReference>
<gene>
    <name evidence="1" type="ORF">METZ01_LOCUS88368</name>
</gene>
<protein>
    <submittedName>
        <fullName evidence="1">Uncharacterized protein</fullName>
    </submittedName>
</protein>
<dbReference type="AlphaFoldDB" id="A0A381V5N5"/>
<proteinExistence type="predicted"/>
<accession>A0A381V5N5</accession>
<reference evidence="1" key="1">
    <citation type="submission" date="2018-05" db="EMBL/GenBank/DDBJ databases">
        <authorList>
            <person name="Lanie J.A."/>
            <person name="Ng W.-L."/>
            <person name="Kazmierczak K.M."/>
            <person name="Andrzejewski T.M."/>
            <person name="Davidsen T.M."/>
            <person name="Wayne K.J."/>
            <person name="Tettelin H."/>
            <person name="Glass J.I."/>
            <person name="Rusch D."/>
            <person name="Podicherti R."/>
            <person name="Tsui H.-C.T."/>
            <person name="Winkler M.E."/>
        </authorList>
    </citation>
    <scope>NUCLEOTIDE SEQUENCE</scope>
</reference>
<organism evidence="1">
    <name type="scientific">marine metagenome</name>
    <dbReference type="NCBI Taxonomy" id="408172"/>
    <lineage>
        <taxon>unclassified sequences</taxon>
        <taxon>metagenomes</taxon>
        <taxon>ecological metagenomes</taxon>
    </lineage>
</organism>
<name>A0A381V5N5_9ZZZZ</name>
<evidence type="ECO:0000313" key="1">
    <source>
        <dbReference type="EMBL" id="SVA35514.1"/>
    </source>
</evidence>